<keyword evidence="3" id="KW-0378">Hydrolase</keyword>
<comment type="caution">
    <text evidence="3">The sequence shown here is derived from an EMBL/GenBank/DDBJ whole genome shotgun (WGS) entry which is preliminary data.</text>
</comment>
<dbReference type="OrthoDB" id="5381460at2759"/>
<evidence type="ECO:0000259" key="2">
    <source>
        <dbReference type="Pfam" id="PF00961"/>
    </source>
</evidence>
<dbReference type="SUPFAM" id="SSF55608">
    <property type="entry name" value="Homing endonucleases"/>
    <property type="match status" value="2"/>
</dbReference>
<evidence type="ECO:0000313" key="4">
    <source>
        <dbReference type="Proteomes" id="UP000217199"/>
    </source>
</evidence>
<dbReference type="Pfam" id="PF00961">
    <property type="entry name" value="LAGLIDADG_1"/>
    <property type="match status" value="2"/>
</dbReference>
<dbReference type="GO" id="GO:0005739">
    <property type="term" value="C:mitochondrion"/>
    <property type="evidence" value="ECO:0007669"/>
    <property type="project" value="UniProtKB-ARBA"/>
</dbReference>
<dbReference type="InterPro" id="IPR051289">
    <property type="entry name" value="LAGLIDADG_Endonuclease"/>
</dbReference>
<sequence length="301" mass="34851">MIPCIIYYKFQSGNTILSEELKTKIVNKNFDFLKFNSEYKAYITDKLPDDNFLTWLIGFSEGGGSFIVSSRGDISFVITQDTRDIQVLNMIQKNLKFGKVIKQGKTVSRYVVQDKIGLYLIALLFNGNLVTLYRINQYKKFLDSVNNYYNNNGKIKSIKLCDFSVKPTLQDSWLAGFTDAEGCFSVTIYNNSNRFSIIFDIAPNKIVGKSVLCYIQEMFLVGKIYNHSALNVFYYRVNGLKDTRLLFDYFDSDHGCLKSKKLKSYLLWKILHNKILNKEHLDLTKRYSLKVLASKVNNTWD</sequence>
<evidence type="ECO:0000313" key="3">
    <source>
        <dbReference type="EMBL" id="TQF64799.1"/>
    </source>
</evidence>
<dbReference type="AlphaFoldDB" id="A0A541AXK4"/>
<dbReference type="Gene3D" id="3.10.28.10">
    <property type="entry name" value="Homing endonucleases"/>
    <property type="match status" value="2"/>
</dbReference>
<feature type="domain" description="Homing endonuclease LAGLIDADG" evidence="2">
    <location>
        <begin position="56"/>
        <end position="142"/>
    </location>
</feature>
<keyword evidence="4" id="KW-1185">Reference proteome</keyword>
<protein>
    <submittedName>
        <fullName evidence="3">LAGLIDADG homing endonuclease</fullName>
    </submittedName>
</protein>
<comment type="function">
    <text evidence="1">Mitochondrial DNA endonuclease involved in intron homing.</text>
</comment>
<dbReference type="EMBL" id="CM008263">
    <property type="protein sequence ID" value="TQF64799.1"/>
    <property type="molecule type" value="Genomic_DNA"/>
</dbReference>
<geneLocation type="mitochondrion" evidence="3"/>
<dbReference type="InParanoid" id="A0A541AXK4"/>
<dbReference type="EMBL" id="NBII01000013">
    <property type="protein sequence ID" value="TQF64799.1"/>
    <property type="molecule type" value="Genomic_DNA"/>
</dbReference>
<name>A0A541AXK4_9AGAM</name>
<organism evidence="3 4">
    <name type="scientific">Pyrrhoderma noxium</name>
    <dbReference type="NCBI Taxonomy" id="2282107"/>
    <lineage>
        <taxon>Eukaryota</taxon>
        <taxon>Fungi</taxon>
        <taxon>Dikarya</taxon>
        <taxon>Basidiomycota</taxon>
        <taxon>Agaricomycotina</taxon>
        <taxon>Agaricomycetes</taxon>
        <taxon>Hymenochaetales</taxon>
        <taxon>Hymenochaetaceae</taxon>
        <taxon>Pyrrhoderma</taxon>
    </lineage>
</organism>
<dbReference type="PANTHER" id="PTHR36181:SF4">
    <property type="entry name" value="LAGLIDADG ENDONUCLEASE"/>
    <property type="match status" value="1"/>
</dbReference>
<dbReference type="InterPro" id="IPR027434">
    <property type="entry name" value="Homing_endonucl"/>
</dbReference>
<reference evidence="3 4" key="1">
    <citation type="journal article" date="2017" name="bioRxiv">
        <title>The Genomic Landscape Of Tree Rot In Phellinus noxius And Its Hymenochaetales Members.</title>
        <authorList>
            <person name="Chung C.-L."/>
            <person name="Lee J.T."/>
            <person name="Akiba M."/>
            <person name="Lee H.-H."/>
            <person name="Kuo T.-H."/>
            <person name="Liu D."/>
            <person name="Ke H.-M."/>
            <person name="Yokoi T."/>
            <person name="Roa M.B."/>
            <person name="Lu M.J."/>
            <person name="Chang Y.-Y."/>
            <person name="Ann P.-J."/>
            <person name="Tsai J.-N."/>
            <person name="Chen C.-Y."/>
            <person name="Tzean S.-S."/>
            <person name="Ota Y."/>
            <person name="Hattori T."/>
            <person name="Sahashi N."/>
            <person name="Liou R.-F."/>
            <person name="Kikuchi T."/>
            <person name="Tsai I.J."/>
        </authorList>
    </citation>
    <scope>NUCLEOTIDE SEQUENCE [LARGE SCALE GENOMIC DNA]</scope>
    <source>
        <strain evidence="3 4">FFPRI411160</strain>
    </source>
</reference>
<evidence type="ECO:0000256" key="1">
    <source>
        <dbReference type="ARBA" id="ARBA00002670"/>
    </source>
</evidence>
<keyword evidence="3" id="KW-0540">Nuclease</keyword>
<dbReference type="GO" id="GO:0004519">
    <property type="term" value="F:endonuclease activity"/>
    <property type="evidence" value="ECO:0007669"/>
    <property type="project" value="UniProtKB-KW"/>
</dbReference>
<accession>A0A541AXK4</accession>
<dbReference type="PANTHER" id="PTHR36181">
    <property type="entry name" value="INTRON-ENCODED ENDONUCLEASE AI3-RELATED"/>
    <property type="match status" value="1"/>
</dbReference>
<dbReference type="STRING" id="2282107.A0A541AXK4"/>
<dbReference type="InterPro" id="IPR004860">
    <property type="entry name" value="LAGLIDADG_dom"/>
</dbReference>
<keyword evidence="3" id="KW-0255">Endonuclease</keyword>
<gene>
    <name evidence="3" type="ORF">PNOK_m000079</name>
</gene>
<keyword evidence="3" id="KW-0496">Mitochondrion</keyword>
<proteinExistence type="predicted"/>
<dbReference type="Proteomes" id="UP000217199">
    <property type="component" value="Mitochondrion MT"/>
</dbReference>
<feature type="domain" description="Homing endonuclease LAGLIDADG" evidence="2">
    <location>
        <begin position="174"/>
        <end position="271"/>
    </location>
</feature>